<gene>
    <name evidence="12" type="ORF">CSSPJE1EN2_LOCUS15624</name>
</gene>
<evidence type="ECO:0000256" key="9">
    <source>
        <dbReference type="ARBA" id="ARBA00023136"/>
    </source>
</evidence>
<evidence type="ECO:0000256" key="3">
    <source>
        <dbReference type="ARBA" id="ARBA00008715"/>
    </source>
</evidence>
<evidence type="ECO:0000256" key="6">
    <source>
        <dbReference type="ARBA" id="ARBA00022692"/>
    </source>
</evidence>
<dbReference type="Proteomes" id="UP001497522">
    <property type="component" value="Chromosome 3"/>
</dbReference>
<feature type="transmembrane region" description="Helical" evidence="10">
    <location>
        <begin position="572"/>
        <end position="591"/>
    </location>
</feature>
<evidence type="ECO:0000256" key="10">
    <source>
        <dbReference type="RuleBase" id="RU363110"/>
    </source>
</evidence>
<feature type="transmembrane region" description="Helical" evidence="10">
    <location>
        <begin position="532"/>
        <end position="551"/>
    </location>
</feature>
<feature type="transmembrane region" description="Helical" evidence="10">
    <location>
        <begin position="597"/>
        <end position="619"/>
    </location>
</feature>
<dbReference type="InterPro" id="IPR004856">
    <property type="entry name" value="Glyco_trans_ALG6/ALG8"/>
</dbReference>
<comment type="similarity">
    <text evidence="3 10">Belongs to the ALG6/ALG8 glucosyltransferase family.</text>
</comment>
<dbReference type="PANTHER" id="PTHR12413">
    <property type="entry name" value="DOLICHYL GLYCOSYLTRANSFERASE"/>
    <property type="match status" value="1"/>
</dbReference>
<keyword evidence="8 10" id="KW-1133">Transmembrane helix</keyword>
<proteinExistence type="inferred from homology"/>
<dbReference type="PANTHER" id="PTHR12413:SF1">
    <property type="entry name" value="DOLICHYL PYROPHOSPHATE MAN9GLCNAC2 ALPHA-1,3-GLUCOSYLTRANSFERASE"/>
    <property type="match status" value="1"/>
</dbReference>
<feature type="compositionally biased region" description="Basic and acidic residues" evidence="11">
    <location>
        <begin position="26"/>
        <end position="35"/>
    </location>
</feature>
<comment type="subcellular location">
    <subcellularLocation>
        <location evidence="1 10">Endoplasmic reticulum membrane</location>
        <topology evidence="1 10">Multi-pass membrane protein</topology>
    </subcellularLocation>
</comment>
<reference evidence="12" key="1">
    <citation type="submission" date="2024-03" db="EMBL/GenBank/DDBJ databases">
        <authorList>
            <consortium name="ELIXIR-Norway"/>
            <consortium name="Elixir Norway"/>
        </authorList>
    </citation>
    <scope>NUCLEOTIDE SEQUENCE</scope>
</reference>
<evidence type="ECO:0000256" key="4">
    <source>
        <dbReference type="ARBA" id="ARBA00022676"/>
    </source>
</evidence>
<evidence type="ECO:0000256" key="5">
    <source>
        <dbReference type="ARBA" id="ARBA00022679"/>
    </source>
</evidence>
<evidence type="ECO:0000256" key="8">
    <source>
        <dbReference type="ARBA" id="ARBA00022989"/>
    </source>
</evidence>
<keyword evidence="5 10" id="KW-0808">Transferase</keyword>
<sequence>MQSSSSSSSSSVSSCLPCLKTSTAEGKQKEVRADSHSNTFLASSSPSDSPSTGVKKNVDAASSCDNCDLHKLAAAAADASCDILKPIDDDKEMLQSETDVSRTPNWRSQRSTSAFMTLLTRRSAIGTKKKKKQMQKKMEQAFVWPWNSHKWATFLAISMFAFLLRMLVALHSYSGAAVPPKYGDYEAQRHWMEITVHTPVKQWYQNTTDNDLRYWGLDYPPLTAYQSFVHGIFLNAVEPAAVALHTSRGYENTSSKLLMRWTVLSSDILVFFPAVLVFVALYYRQHANQEQAWALAMILLQPALMLIDHGHFQYNCISLGLAVGAAAAVIMRQELMACILFSLSLNHKQMSTYYAPAFFAHLLGRCFQCRSPVVGVMRLGVMVLATFAVCWWPFLSSWHSVLQVLSRLAPLERGLYEDYVANFWCSTSLLIKWKQLFSIPMLARLAMGMTIGASLPSMVQQILAPSAQGFLFSMLNSSFAFYLFAFQVHEKSVLLPVLPATLLALNEPQVLQYIVPIAVMSMLPLLRRDGLIIPYFALLSLFFLLPAHPVYGPRGKPDKQKGGIVKSSALNLLPFCSISGAVVLHLIYLFLHPPARYPFLFEALITVYCFVHFLALAIYTNWRQWFQPVDRAEVSKEE</sequence>
<keyword evidence="9 10" id="KW-0472">Membrane</keyword>
<accession>A0ABP1BCS6</accession>
<keyword evidence="4 10" id="KW-0328">Glycosyltransferase</keyword>
<evidence type="ECO:0000256" key="1">
    <source>
        <dbReference type="ARBA" id="ARBA00004477"/>
    </source>
</evidence>
<feature type="transmembrane region" description="Helical" evidence="10">
    <location>
        <begin position="470"/>
        <end position="489"/>
    </location>
</feature>
<keyword evidence="6 10" id="KW-0812">Transmembrane</keyword>
<feature type="transmembrane region" description="Helical" evidence="10">
    <location>
        <begin position="151"/>
        <end position="173"/>
    </location>
</feature>
<name>A0ABP1BCS6_9BRYO</name>
<dbReference type="EMBL" id="OZ023704">
    <property type="protein sequence ID" value="CAK9873054.1"/>
    <property type="molecule type" value="Genomic_DNA"/>
</dbReference>
<dbReference type="Pfam" id="PF03155">
    <property type="entry name" value="Alg6_Alg8"/>
    <property type="match status" value="1"/>
</dbReference>
<organism evidence="12 13">
    <name type="scientific">Sphagnum jensenii</name>
    <dbReference type="NCBI Taxonomy" id="128206"/>
    <lineage>
        <taxon>Eukaryota</taxon>
        <taxon>Viridiplantae</taxon>
        <taxon>Streptophyta</taxon>
        <taxon>Embryophyta</taxon>
        <taxon>Bryophyta</taxon>
        <taxon>Sphagnophytina</taxon>
        <taxon>Sphagnopsida</taxon>
        <taxon>Sphagnales</taxon>
        <taxon>Sphagnaceae</taxon>
        <taxon>Sphagnum</taxon>
    </lineage>
</organism>
<dbReference type="EC" id="2.4.1.-" evidence="10"/>
<evidence type="ECO:0000256" key="11">
    <source>
        <dbReference type="SAM" id="MobiDB-lite"/>
    </source>
</evidence>
<feature type="transmembrane region" description="Helical" evidence="10">
    <location>
        <begin position="375"/>
        <end position="394"/>
    </location>
</feature>
<comment type="caution">
    <text evidence="10">Lacks conserved residue(s) required for the propagation of feature annotation.</text>
</comment>
<comment type="pathway">
    <text evidence="2 10">Protein modification; protein glycosylation.</text>
</comment>
<protein>
    <recommendedName>
        <fullName evidence="10">Alpha-1,3-glucosyltransferase</fullName>
        <ecNumber evidence="10">2.4.1.-</ecNumber>
    </recommendedName>
</protein>
<keyword evidence="7 10" id="KW-0256">Endoplasmic reticulum</keyword>
<keyword evidence="13" id="KW-1185">Reference proteome</keyword>
<feature type="transmembrane region" description="Helical" evidence="10">
    <location>
        <begin position="261"/>
        <end position="283"/>
    </location>
</feature>
<evidence type="ECO:0000256" key="7">
    <source>
        <dbReference type="ARBA" id="ARBA00022824"/>
    </source>
</evidence>
<evidence type="ECO:0000313" key="13">
    <source>
        <dbReference type="Proteomes" id="UP001497522"/>
    </source>
</evidence>
<evidence type="ECO:0000313" key="12">
    <source>
        <dbReference type="EMBL" id="CAK9873054.1"/>
    </source>
</evidence>
<evidence type="ECO:0000256" key="2">
    <source>
        <dbReference type="ARBA" id="ARBA00004922"/>
    </source>
</evidence>
<feature type="region of interest" description="Disordered" evidence="11">
    <location>
        <begin position="23"/>
        <end position="57"/>
    </location>
</feature>